<organism evidence="3 4">
    <name type="scientific">Ramularia collo-cygni</name>
    <dbReference type="NCBI Taxonomy" id="112498"/>
    <lineage>
        <taxon>Eukaryota</taxon>
        <taxon>Fungi</taxon>
        <taxon>Dikarya</taxon>
        <taxon>Ascomycota</taxon>
        <taxon>Pezizomycotina</taxon>
        <taxon>Dothideomycetes</taxon>
        <taxon>Dothideomycetidae</taxon>
        <taxon>Mycosphaerellales</taxon>
        <taxon>Mycosphaerellaceae</taxon>
        <taxon>Ramularia</taxon>
    </lineage>
</organism>
<dbReference type="Proteomes" id="UP000225277">
    <property type="component" value="Unassembled WGS sequence"/>
</dbReference>
<evidence type="ECO:0000259" key="2">
    <source>
        <dbReference type="Pfam" id="PF20411"/>
    </source>
</evidence>
<feature type="domain" description="DUF6697" evidence="2">
    <location>
        <begin position="313"/>
        <end position="559"/>
    </location>
</feature>
<feature type="region of interest" description="Disordered" evidence="1">
    <location>
        <begin position="620"/>
        <end position="683"/>
    </location>
</feature>
<evidence type="ECO:0000313" key="4">
    <source>
        <dbReference type="Proteomes" id="UP000225277"/>
    </source>
</evidence>
<accession>A0A2D3V3R5</accession>
<dbReference type="InterPro" id="IPR046520">
    <property type="entry name" value="DUF6697"/>
</dbReference>
<gene>
    <name evidence="3" type="ORF">RCC_05175</name>
</gene>
<sequence>MNGSLPTNQPYTYQQRNVYQYNGTYNQFDPTRSSFEPSGTAVDRWQTPGLINGHEHHDELVAVVQQQNIQQLVETARLDRGQRGLRREYDDLRHVTDTRFQALERRVTELASPQIPTTQLQIEPSTVAEPTENSDNKYEYYKLHADFTPSEEMLQKLSVEELAEAYLGEVKLLEDKATGLRNEAFKLCPHAAACEALGGRSQAEAAPTVGQKNDAPRFACCDIDFGAIGELVKHVESMHTAPEHRSLKSPPDEQIASSSTGDYPAPLVEEKQAAKTKMEANAAGEGEKTARWMPMAVRNMPTLPITIPEILETFSFEMIRTTFGGDYWSPGFYFVPKDSILPSKSYWILDDTHEPFLPEKPGDHGAKLTAFFNMTISGEVEVPAEENYLGVPVFIKTSGKDEYSYFGNYSQERFSDKVGYDTIRSFVPKSVLRNHAEQLAETGRPAWVTEALRQHFWPKPAYDGPIPTDSAINSPATSVENGGSVTKGQERRVMRALVAYAAELKAWEKDSTFKVSLLTADSIFNAFDIADADIEPGMRLFWEYLQFVGWDAGFYKMLVGMKASPKTRLQIGSAGKKRCPSPEYNNGSTAAKIGLSTEATFKATKPKKVVQEYPGPEAKTKFVRPKFDDEPVGSGGSKRAGASKTNGAPSIAPKGDLRAAKEFSASVKKTSDKSLPPHLRGRK</sequence>
<protein>
    <recommendedName>
        <fullName evidence="2">DUF6697 domain-containing protein</fullName>
    </recommendedName>
</protein>
<keyword evidence="4" id="KW-1185">Reference proteome</keyword>
<evidence type="ECO:0000256" key="1">
    <source>
        <dbReference type="SAM" id="MobiDB-lite"/>
    </source>
</evidence>
<dbReference type="AlphaFoldDB" id="A0A2D3V3R5"/>
<feature type="region of interest" description="Disordered" evidence="1">
    <location>
        <begin position="240"/>
        <end position="264"/>
    </location>
</feature>
<dbReference type="EMBL" id="FJUY01000007">
    <property type="protein sequence ID" value="CZT19327.1"/>
    <property type="molecule type" value="Genomic_DNA"/>
</dbReference>
<name>A0A2D3V3R5_9PEZI</name>
<dbReference type="Pfam" id="PF20411">
    <property type="entry name" value="DUF6697"/>
    <property type="match status" value="1"/>
</dbReference>
<dbReference type="RefSeq" id="XP_023626217.1">
    <property type="nucleotide sequence ID" value="XM_023770449.1"/>
</dbReference>
<evidence type="ECO:0000313" key="3">
    <source>
        <dbReference type="EMBL" id="CZT19327.1"/>
    </source>
</evidence>
<dbReference type="OrthoDB" id="5427977at2759"/>
<proteinExistence type="predicted"/>
<dbReference type="GeneID" id="35600341"/>
<reference evidence="3 4" key="1">
    <citation type="submission" date="2016-03" db="EMBL/GenBank/DDBJ databases">
        <authorList>
            <person name="Ploux O."/>
        </authorList>
    </citation>
    <scope>NUCLEOTIDE SEQUENCE [LARGE SCALE GENOMIC DNA]</scope>
    <source>
        <strain evidence="3 4">URUG2</strain>
    </source>
</reference>